<keyword evidence="3" id="KW-1185">Reference proteome</keyword>
<reference evidence="2 3" key="1">
    <citation type="journal article" date="2023" name="Nucleic Acids Res.">
        <title>The hologenome of Daphnia magna reveals possible DNA methylation and microbiome-mediated evolution of the host genome.</title>
        <authorList>
            <person name="Chaturvedi A."/>
            <person name="Li X."/>
            <person name="Dhandapani V."/>
            <person name="Marshall H."/>
            <person name="Kissane S."/>
            <person name="Cuenca-Cambronero M."/>
            <person name="Asole G."/>
            <person name="Calvet F."/>
            <person name="Ruiz-Romero M."/>
            <person name="Marangio P."/>
            <person name="Guigo R."/>
            <person name="Rago D."/>
            <person name="Mirbahai L."/>
            <person name="Eastwood N."/>
            <person name="Colbourne J.K."/>
            <person name="Zhou J."/>
            <person name="Mallon E."/>
            <person name="Orsini L."/>
        </authorList>
    </citation>
    <scope>NUCLEOTIDE SEQUENCE [LARGE SCALE GENOMIC DNA]</scope>
    <source>
        <strain evidence="2">LRV0_1</strain>
    </source>
</reference>
<evidence type="ECO:0000313" key="2">
    <source>
        <dbReference type="EMBL" id="KAK4024628.1"/>
    </source>
</evidence>
<proteinExistence type="predicted"/>
<evidence type="ECO:0000313" key="3">
    <source>
        <dbReference type="Proteomes" id="UP001234178"/>
    </source>
</evidence>
<accession>A0ABR0AI22</accession>
<gene>
    <name evidence="2" type="ORF">OUZ56_010051</name>
</gene>
<name>A0ABR0AI22_9CRUS</name>
<protein>
    <submittedName>
        <fullName evidence="2">Uncharacterized protein</fullName>
    </submittedName>
</protein>
<evidence type="ECO:0000256" key="1">
    <source>
        <dbReference type="SAM" id="MobiDB-lite"/>
    </source>
</evidence>
<organism evidence="2 3">
    <name type="scientific">Daphnia magna</name>
    <dbReference type="NCBI Taxonomy" id="35525"/>
    <lineage>
        <taxon>Eukaryota</taxon>
        <taxon>Metazoa</taxon>
        <taxon>Ecdysozoa</taxon>
        <taxon>Arthropoda</taxon>
        <taxon>Crustacea</taxon>
        <taxon>Branchiopoda</taxon>
        <taxon>Diplostraca</taxon>
        <taxon>Cladocera</taxon>
        <taxon>Anomopoda</taxon>
        <taxon>Daphniidae</taxon>
        <taxon>Daphnia</taxon>
    </lineage>
</organism>
<comment type="caution">
    <text evidence="2">The sequence shown here is derived from an EMBL/GenBank/DDBJ whole genome shotgun (WGS) entry which is preliminary data.</text>
</comment>
<feature type="region of interest" description="Disordered" evidence="1">
    <location>
        <begin position="1"/>
        <end position="30"/>
    </location>
</feature>
<sequence>MLHDSYPHARINQRFSPTSPSPSPAKKEADLTSLMAEFPKSDGRPSCRFVLRDGAIPMKISGSCPISEPLKITFRKELNAQIEQGIIRKVPTNALVPWIHRFVLVPKK</sequence>
<dbReference type="Proteomes" id="UP001234178">
    <property type="component" value="Unassembled WGS sequence"/>
</dbReference>
<dbReference type="EMBL" id="JAOYFB010000037">
    <property type="protein sequence ID" value="KAK4024628.1"/>
    <property type="molecule type" value="Genomic_DNA"/>
</dbReference>